<proteinExistence type="predicted"/>
<dbReference type="KEGG" id="xfa:XF_1331"/>
<reference evidence="1 2" key="1">
    <citation type="journal article" date="2000" name="Nature">
        <title>The genome sequence of the plant pathogen Xylella fastidiosa.</title>
        <authorList>
            <person name="Simpson A.J."/>
            <person name="Reinach F.C."/>
            <person name="Arruda P."/>
            <person name="Abreu F.A."/>
            <person name="Acencio M."/>
            <person name="Alvarenga R."/>
            <person name="Alves L.M."/>
            <person name="Araya J.E."/>
            <person name="Baia G.S."/>
            <person name="Baptista C.S."/>
            <person name="Barros M.H."/>
            <person name="Bonaccorsi E.D."/>
            <person name="Bordin S."/>
            <person name="Bove J.M."/>
            <person name="Briones M.R."/>
            <person name="Bueno M.R."/>
            <person name="Camargo A.A."/>
            <person name="Camargo L.E."/>
            <person name="Carraro D.M."/>
            <person name="Carrer H."/>
            <person name="Colauto N.B."/>
            <person name="Colombo C."/>
            <person name="Costa F.F."/>
            <person name="Costa M.C."/>
            <person name="Costa-Neto C.M."/>
            <person name="Coutinho L.L."/>
            <person name="Cristofani M."/>
            <person name="Dias-Neto E."/>
            <person name="Docena C."/>
            <person name="El-Dorry H."/>
            <person name="Facincani A.P."/>
            <person name="Ferreira A.J."/>
            <person name="Ferreira V.C."/>
            <person name="Ferro J.A."/>
            <person name="Fraga J.S."/>
            <person name="Franca S.C."/>
            <person name="Franco M.C."/>
            <person name="Frohme M."/>
            <person name="Furlan L.R."/>
            <person name="Garnier M."/>
            <person name="Goldman G.H."/>
            <person name="Goldman M.H."/>
            <person name="Gomes S.L."/>
            <person name="Gruber A."/>
            <person name="Ho P.L."/>
            <person name="Hoheisel J.D."/>
            <person name="Junqueira M.L."/>
            <person name="Kemper E.L."/>
            <person name="Kitajima J.P."/>
            <person name="Krieger J.E."/>
            <person name="Kuramae E.E."/>
            <person name="Laigret F."/>
            <person name="Lambais M.R."/>
            <person name="Leite L.C."/>
            <person name="Lemos E.G."/>
            <person name="Lemos M.V."/>
            <person name="Lopes S.A."/>
            <person name="Lopes C.R."/>
            <person name="Machado J.A."/>
            <person name="Machado M.A."/>
            <person name="Madeira A.M."/>
            <person name="Madeira H.M."/>
            <person name="Marino C.L."/>
            <person name="Marques M.V."/>
            <person name="Martins E.A."/>
            <person name="Martins E.M."/>
            <person name="Matsukuma A.Y."/>
            <person name="Menck C.F."/>
            <person name="Miracca E.C."/>
            <person name="Miyaki C.Y."/>
            <person name="Monteriro-Vitorello C.B."/>
            <person name="Moon D.H."/>
            <person name="Nagai M.A."/>
            <person name="Nascimento A.L."/>
            <person name="Netto L.E."/>
            <person name="Nhani A.Jr."/>
            <person name="Nobrega F.G."/>
            <person name="Nunes L.R."/>
            <person name="Oliveira M.A."/>
            <person name="de Oliveira M.C."/>
            <person name="de Oliveira R.C."/>
            <person name="Palmieri D.A."/>
            <person name="Paris A."/>
            <person name="Peixoto B.R."/>
            <person name="Pereira G.A."/>
            <person name="Pereira H.A.Jr."/>
            <person name="Pesquero J.B."/>
            <person name="Quaggio R.B."/>
            <person name="Roberto P.G."/>
            <person name="Rodrigues V."/>
            <person name="de M Rosa A.J."/>
            <person name="de Rosa V.E.Jr."/>
            <person name="de Sa R.G."/>
            <person name="Santelli R.V."/>
            <person name="Sawasaki H.E."/>
            <person name="da Silva A.C."/>
            <person name="da Silva A.M."/>
            <person name="da Silva F.R."/>
            <person name="da Silva W.A.Jr."/>
            <person name="da Silveira J.F."/>
            <person name="Silvestri M.L."/>
            <person name="Siqueira W.J."/>
            <person name="de Souza A.A."/>
            <person name="de Souza A.P."/>
            <person name="Terenzi M.F."/>
            <person name="Truffi D."/>
            <person name="Tsai S.M."/>
            <person name="Tsuhako M.H."/>
            <person name="Vallada H."/>
            <person name="Van Sluys M.A."/>
            <person name="Verjovski-Almeida S."/>
            <person name="Vettore A.L."/>
            <person name="Zago M.A."/>
            <person name="Zatz M."/>
            <person name="Meidanis J."/>
            <person name="Setubal J.C."/>
        </authorList>
    </citation>
    <scope>NUCLEOTIDE SEQUENCE [LARGE SCALE GENOMIC DNA]</scope>
    <source>
        <strain evidence="1 2">9a5c</strain>
    </source>
</reference>
<evidence type="ECO:0000313" key="2">
    <source>
        <dbReference type="Proteomes" id="UP000000812"/>
    </source>
</evidence>
<accession>Q9PDP8</accession>
<name>Q9PDP8_XYLFA</name>
<dbReference type="EMBL" id="AE003849">
    <property type="protein sequence ID" value="AAF84140.1"/>
    <property type="molecule type" value="Genomic_DNA"/>
</dbReference>
<dbReference type="Proteomes" id="UP000000812">
    <property type="component" value="Chromosome"/>
</dbReference>
<gene>
    <name evidence="1" type="ordered locus">XF_1331</name>
</gene>
<dbReference type="PIR" id="H82692">
    <property type="entry name" value="H82692"/>
</dbReference>
<dbReference type="HOGENOM" id="CLU_3384494_0_0_6"/>
<organism evidence="1 2">
    <name type="scientific">Xylella fastidiosa (strain 9a5c)</name>
    <dbReference type="NCBI Taxonomy" id="160492"/>
    <lineage>
        <taxon>Bacteria</taxon>
        <taxon>Pseudomonadati</taxon>
        <taxon>Pseudomonadota</taxon>
        <taxon>Gammaproteobacteria</taxon>
        <taxon>Lysobacterales</taxon>
        <taxon>Lysobacteraceae</taxon>
        <taxon>Xylella</taxon>
    </lineage>
</organism>
<dbReference type="AlphaFoldDB" id="Q9PDP8"/>
<sequence>MDRCQPGCYSKKRHALGIAGNWHTTESGKGFDA</sequence>
<protein>
    <submittedName>
        <fullName evidence="1">Uncharacterized protein</fullName>
    </submittedName>
</protein>
<dbReference type="STRING" id="160492.XF_1331"/>
<evidence type="ECO:0000313" key="1">
    <source>
        <dbReference type="EMBL" id="AAF84140.1"/>
    </source>
</evidence>